<evidence type="ECO:0000313" key="2">
    <source>
        <dbReference type="Proteomes" id="UP000308600"/>
    </source>
</evidence>
<protein>
    <submittedName>
        <fullName evidence="1">Uncharacterized protein</fullName>
    </submittedName>
</protein>
<dbReference type="Proteomes" id="UP000308600">
    <property type="component" value="Unassembled WGS sequence"/>
</dbReference>
<accession>A0ACD3ASX8</accession>
<organism evidence="1 2">
    <name type="scientific">Pluteus cervinus</name>
    <dbReference type="NCBI Taxonomy" id="181527"/>
    <lineage>
        <taxon>Eukaryota</taxon>
        <taxon>Fungi</taxon>
        <taxon>Dikarya</taxon>
        <taxon>Basidiomycota</taxon>
        <taxon>Agaricomycotina</taxon>
        <taxon>Agaricomycetes</taxon>
        <taxon>Agaricomycetidae</taxon>
        <taxon>Agaricales</taxon>
        <taxon>Pluteineae</taxon>
        <taxon>Pluteaceae</taxon>
        <taxon>Pluteus</taxon>
    </lineage>
</organism>
<sequence length="472" mass="53115">MARLASSAIMCAPESQDTLLLTLPIEVMTPIFNSIVQAATASSSYHSADLKSPPWTLSYVCSYWRRIILSLPIYWSHISLQMGFRFIANRHDIHLVALALERAKDHPLDVRLIDHTEKGIVLGHEAISQILARSNQWKTFEYTTTFVDLGPLEALHNQFPLLESITLEADHYHLEALKSSAFAVAPCLKRAKIGLSSLQVDLPFDQLESYEAGGTTFAVTDLRKCPRLQTYTGPPYLDFLLHPNLAVVRHTRLTRLQVGSSVELTWLLLPSLRHLVIYYPRRLGEDVFLECANFVRNSDCVLDHFEVNSLNNVNRAHMEEFLGLAPQLRTLRLTLKDIKPEVIEATLGPLTLPSHSSFTTLDDNPTTSLVPRLQNLKLHFSQSPALFGNFDHGPLVALLQSRYYVDSGEDETNRGTASPLCEVKIITRETARSSEISEYWELMLEGMNLSIVELDEMNKPVRSNFLPGLVGT</sequence>
<reference evidence="1 2" key="1">
    <citation type="journal article" date="2019" name="Nat. Ecol. Evol.">
        <title>Megaphylogeny resolves global patterns of mushroom evolution.</title>
        <authorList>
            <person name="Varga T."/>
            <person name="Krizsan K."/>
            <person name="Foldi C."/>
            <person name="Dima B."/>
            <person name="Sanchez-Garcia M."/>
            <person name="Sanchez-Ramirez S."/>
            <person name="Szollosi G.J."/>
            <person name="Szarkandi J.G."/>
            <person name="Papp V."/>
            <person name="Albert L."/>
            <person name="Andreopoulos W."/>
            <person name="Angelini C."/>
            <person name="Antonin V."/>
            <person name="Barry K.W."/>
            <person name="Bougher N.L."/>
            <person name="Buchanan P."/>
            <person name="Buyck B."/>
            <person name="Bense V."/>
            <person name="Catcheside P."/>
            <person name="Chovatia M."/>
            <person name="Cooper J."/>
            <person name="Damon W."/>
            <person name="Desjardin D."/>
            <person name="Finy P."/>
            <person name="Geml J."/>
            <person name="Haridas S."/>
            <person name="Hughes K."/>
            <person name="Justo A."/>
            <person name="Karasinski D."/>
            <person name="Kautmanova I."/>
            <person name="Kiss B."/>
            <person name="Kocsube S."/>
            <person name="Kotiranta H."/>
            <person name="LaButti K.M."/>
            <person name="Lechner B.E."/>
            <person name="Liimatainen K."/>
            <person name="Lipzen A."/>
            <person name="Lukacs Z."/>
            <person name="Mihaltcheva S."/>
            <person name="Morgado L.N."/>
            <person name="Niskanen T."/>
            <person name="Noordeloos M.E."/>
            <person name="Ohm R.A."/>
            <person name="Ortiz-Santana B."/>
            <person name="Ovrebo C."/>
            <person name="Racz N."/>
            <person name="Riley R."/>
            <person name="Savchenko A."/>
            <person name="Shiryaev A."/>
            <person name="Soop K."/>
            <person name="Spirin V."/>
            <person name="Szebenyi C."/>
            <person name="Tomsovsky M."/>
            <person name="Tulloss R.E."/>
            <person name="Uehling J."/>
            <person name="Grigoriev I.V."/>
            <person name="Vagvolgyi C."/>
            <person name="Papp T."/>
            <person name="Martin F.M."/>
            <person name="Miettinen O."/>
            <person name="Hibbett D.S."/>
            <person name="Nagy L.G."/>
        </authorList>
    </citation>
    <scope>NUCLEOTIDE SEQUENCE [LARGE SCALE GENOMIC DNA]</scope>
    <source>
        <strain evidence="1 2">NL-1719</strain>
    </source>
</reference>
<evidence type="ECO:0000313" key="1">
    <source>
        <dbReference type="EMBL" id="TFK68826.1"/>
    </source>
</evidence>
<name>A0ACD3ASX8_9AGAR</name>
<dbReference type="EMBL" id="ML208343">
    <property type="protein sequence ID" value="TFK68826.1"/>
    <property type="molecule type" value="Genomic_DNA"/>
</dbReference>
<gene>
    <name evidence="1" type="ORF">BDN72DRAFT_841299</name>
</gene>
<proteinExistence type="predicted"/>
<keyword evidence="2" id="KW-1185">Reference proteome</keyword>